<comment type="subcellular location">
    <subcellularLocation>
        <location evidence="1">Membrane</location>
        <topology evidence="1">Multi-pass membrane protein</topology>
    </subcellularLocation>
</comment>
<evidence type="ECO:0000256" key="1">
    <source>
        <dbReference type="ARBA" id="ARBA00004141"/>
    </source>
</evidence>
<dbReference type="PIRSF" id="PIRSF005859">
    <property type="entry name" value="PBR"/>
    <property type="match status" value="1"/>
</dbReference>
<dbReference type="Pfam" id="PF03073">
    <property type="entry name" value="TspO_MBR"/>
    <property type="match status" value="1"/>
</dbReference>
<feature type="transmembrane region" description="Helical" evidence="6">
    <location>
        <begin position="89"/>
        <end position="108"/>
    </location>
</feature>
<reference evidence="7 8" key="1">
    <citation type="submission" date="2020-08" db="EMBL/GenBank/DDBJ databases">
        <title>Genome sequence of Sphingomonas rhizophila KACC 19189T.</title>
        <authorList>
            <person name="Hyun D.-W."/>
            <person name="Bae J.-W."/>
        </authorList>
    </citation>
    <scope>NUCLEOTIDE SEQUENCE [LARGE SCALE GENOMIC DNA]</scope>
    <source>
        <strain evidence="7 8">KACC 19189</strain>
    </source>
</reference>
<dbReference type="PANTHER" id="PTHR10057">
    <property type="entry name" value="PERIPHERAL-TYPE BENZODIAZEPINE RECEPTOR"/>
    <property type="match status" value="1"/>
</dbReference>
<evidence type="ECO:0000256" key="6">
    <source>
        <dbReference type="SAM" id="Phobius"/>
    </source>
</evidence>
<dbReference type="PANTHER" id="PTHR10057:SF0">
    <property type="entry name" value="TRANSLOCATOR PROTEIN"/>
    <property type="match status" value="1"/>
</dbReference>
<dbReference type="Gene3D" id="1.20.1260.100">
    <property type="entry name" value="TspO/MBR protein"/>
    <property type="match status" value="1"/>
</dbReference>
<keyword evidence="5 6" id="KW-0472">Membrane</keyword>
<dbReference type="CDD" id="cd15904">
    <property type="entry name" value="TSPO_MBR"/>
    <property type="match status" value="1"/>
</dbReference>
<proteinExistence type="inferred from homology"/>
<name>A0A7G9SCT9_9SPHN</name>
<feature type="transmembrane region" description="Helical" evidence="6">
    <location>
        <begin position="54"/>
        <end position="77"/>
    </location>
</feature>
<dbReference type="InterPro" id="IPR004307">
    <property type="entry name" value="TspO_MBR"/>
</dbReference>
<evidence type="ECO:0000313" key="8">
    <source>
        <dbReference type="Proteomes" id="UP000515955"/>
    </source>
</evidence>
<feature type="transmembrane region" description="Helical" evidence="6">
    <location>
        <begin position="114"/>
        <end position="134"/>
    </location>
</feature>
<keyword evidence="4 6" id="KW-1133">Transmembrane helix</keyword>
<feature type="transmembrane region" description="Helical" evidence="6">
    <location>
        <begin position="12"/>
        <end position="34"/>
    </location>
</feature>
<dbReference type="KEGG" id="srhi:H9L12_03605"/>
<keyword evidence="3 6" id="KW-0812">Transmembrane</keyword>
<feature type="transmembrane region" description="Helical" evidence="6">
    <location>
        <begin position="139"/>
        <end position="157"/>
    </location>
</feature>
<dbReference type="EMBL" id="CP060717">
    <property type="protein sequence ID" value="QNN65664.1"/>
    <property type="molecule type" value="Genomic_DNA"/>
</dbReference>
<dbReference type="RefSeq" id="WP_187542649.1">
    <property type="nucleotide sequence ID" value="NZ_CP060717.1"/>
</dbReference>
<dbReference type="GO" id="GO:0033013">
    <property type="term" value="P:tetrapyrrole metabolic process"/>
    <property type="evidence" value="ECO:0007669"/>
    <property type="project" value="UniProtKB-ARBA"/>
</dbReference>
<comment type="similarity">
    <text evidence="2">Belongs to the TspO/BZRP family.</text>
</comment>
<accession>A0A7G9SCT9</accession>
<evidence type="ECO:0000256" key="2">
    <source>
        <dbReference type="ARBA" id="ARBA00007524"/>
    </source>
</evidence>
<dbReference type="GO" id="GO:0016020">
    <property type="term" value="C:membrane"/>
    <property type="evidence" value="ECO:0007669"/>
    <property type="project" value="UniProtKB-SubCell"/>
</dbReference>
<dbReference type="FunFam" id="1.20.1260.100:FF:000001">
    <property type="entry name" value="translocator protein 2"/>
    <property type="match status" value="1"/>
</dbReference>
<organism evidence="7 8">
    <name type="scientific">Sphingomonas rhizophila</name>
    <dbReference type="NCBI Taxonomy" id="2071607"/>
    <lineage>
        <taxon>Bacteria</taxon>
        <taxon>Pseudomonadati</taxon>
        <taxon>Pseudomonadota</taxon>
        <taxon>Alphaproteobacteria</taxon>
        <taxon>Sphingomonadales</taxon>
        <taxon>Sphingomonadaceae</taxon>
        <taxon>Sphingomonas</taxon>
    </lineage>
</organism>
<keyword evidence="8" id="KW-1185">Reference proteome</keyword>
<dbReference type="InterPro" id="IPR038330">
    <property type="entry name" value="TspO/MBR-related_sf"/>
</dbReference>
<protein>
    <submittedName>
        <fullName evidence="7">Tryptophan-rich sensory protein</fullName>
    </submittedName>
</protein>
<evidence type="ECO:0000256" key="4">
    <source>
        <dbReference type="ARBA" id="ARBA00022989"/>
    </source>
</evidence>
<evidence type="ECO:0000256" key="5">
    <source>
        <dbReference type="ARBA" id="ARBA00023136"/>
    </source>
</evidence>
<gene>
    <name evidence="7" type="ORF">H9L12_03605</name>
</gene>
<sequence length="178" mass="19270">MSELSKSGDSGIWKKALLTVPAIVIAGSLMGYLSNSGFGNAWYDPLQKPSFQPPGWAFGAVWTTLYTMMGIALATILNEPRSKHRSTGLVLFFIQLGLNFLWSPVFFGAGAIDWAFLIILAMNVLVTMTIIAFWKVRPLAGALLIPYLAWLCLATVLNHETGRLNPGADRAPLGLTGA</sequence>
<dbReference type="AlphaFoldDB" id="A0A7G9SCT9"/>
<evidence type="ECO:0000256" key="3">
    <source>
        <dbReference type="ARBA" id="ARBA00022692"/>
    </source>
</evidence>
<evidence type="ECO:0000313" key="7">
    <source>
        <dbReference type="EMBL" id="QNN65664.1"/>
    </source>
</evidence>
<dbReference type="Proteomes" id="UP000515955">
    <property type="component" value="Chromosome"/>
</dbReference>